<proteinExistence type="predicted"/>
<evidence type="ECO:0000256" key="1">
    <source>
        <dbReference type="SAM" id="MobiDB-lite"/>
    </source>
</evidence>
<evidence type="ECO:0000313" key="2">
    <source>
        <dbReference type="EMBL" id="CAJ36214.1"/>
    </source>
</evidence>
<reference evidence="2 3" key="1">
    <citation type="journal article" date="2006" name="Science">
        <title>Genome of rice cluster I archaea -- the key methane producers in the rice rhizosphere.</title>
        <authorList>
            <person name="Erkel C."/>
            <person name="Kube M."/>
            <person name="Reinhardt R."/>
            <person name="Liesack W."/>
        </authorList>
    </citation>
    <scope>NUCLEOTIDE SEQUENCE [LARGE SCALE GENOMIC DNA]</scope>
    <source>
        <strain evidence="3">DSM 22066 / NBRC 105507 / MRE50</strain>
    </source>
</reference>
<dbReference type="STRING" id="351160.RCIA46"/>
<dbReference type="KEGG" id="rci:RCIA46"/>
<protein>
    <submittedName>
        <fullName evidence="2">Uncharacterized protein</fullName>
    </submittedName>
</protein>
<dbReference type="AlphaFoldDB" id="Q0W5X9"/>
<gene>
    <name evidence="2" type="ORF">RCIA46</name>
</gene>
<sequence length="70" mass="7862">MRQQTDAELCQTLRDSHDNRGSVRRQAALLLVRKGARTLARPPSTPRSQARQGLFRSEPRGSLKLLLVVP</sequence>
<keyword evidence="3" id="KW-1185">Reference proteome</keyword>
<organism evidence="2 3">
    <name type="scientific">Methanocella arvoryzae (strain DSM 22066 / NBRC 105507 / MRE50)</name>
    <dbReference type="NCBI Taxonomy" id="351160"/>
    <lineage>
        <taxon>Archaea</taxon>
        <taxon>Methanobacteriati</taxon>
        <taxon>Methanobacteriota</taxon>
        <taxon>Stenosarchaea group</taxon>
        <taxon>Methanomicrobia</taxon>
        <taxon>Methanocellales</taxon>
        <taxon>Methanocellaceae</taxon>
        <taxon>Methanocella</taxon>
    </lineage>
</organism>
<feature type="region of interest" description="Disordered" evidence="1">
    <location>
        <begin position="35"/>
        <end position="56"/>
    </location>
</feature>
<feature type="region of interest" description="Disordered" evidence="1">
    <location>
        <begin position="1"/>
        <end position="20"/>
    </location>
</feature>
<dbReference type="EMBL" id="AM114193">
    <property type="protein sequence ID" value="CAJ36214.1"/>
    <property type="molecule type" value="Genomic_DNA"/>
</dbReference>
<dbReference type="Proteomes" id="UP000000663">
    <property type="component" value="Chromosome"/>
</dbReference>
<accession>Q0W5X9</accession>
<evidence type="ECO:0000313" key="3">
    <source>
        <dbReference type="Proteomes" id="UP000000663"/>
    </source>
</evidence>
<name>Q0W5X9_METAR</name>